<keyword evidence="4" id="KW-1185">Reference proteome</keyword>
<feature type="region of interest" description="Disordered" evidence="2">
    <location>
        <begin position="21"/>
        <end position="58"/>
    </location>
</feature>
<feature type="compositionally biased region" description="Basic and acidic residues" evidence="2">
    <location>
        <begin position="98"/>
        <end position="114"/>
    </location>
</feature>
<dbReference type="PANTHER" id="PTHR33476">
    <property type="entry name" value="EMB|CAB62613.1"/>
    <property type="match status" value="1"/>
</dbReference>
<comment type="caution">
    <text evidence="3">The sequence shown here is derived from an EMBL/GenBank/DDBJ whole genome shotgun (WGS) entry which is preliminary data.</text>
</comment>
<evidence type="ECO:0000256" key="1">
    <source>
        <dbReference type="SAM" id="Coils"/>
    </source>
</evidence>
<dbReference type="AlphaFoldDB" id="A0AAN7MIZ4"/>
<evidence type="ECO:0000256" key="2">
    <source>
        <dbReference type="SAM" id="MobiDB-lite"/>
    </source>
</evidence>
<dbReference type="InterPro" id="IPR040348">
    <property type="entry name" value="POLAR-like"/>
</dbReference>
<evidence type="ECO:0000313" key="3">
    <source>
        <dbReference type="EMBL" id="KAK4800062.1"/>
    </source>
</evidence>
<feature type="coiled-coil region" evidence="1">
    <location>
        <begin position="325"/>
        <end position="359"/>
    </location>
</feature>
<dbReference type="EMBL" id="JAXQNO010000004">
    <property type="protein sequence ID" value="KAK4800062.1"/>
    <property type="molecule type" value="Genomic_DNA"/>
</dbReference>
<protein>
    <recommendedName>
        <fullName evidence="5">Protein POLAR LOCALIZATION DURING ASYMMETRIC DIVISION AND REDISTRIBUTION</fullName>
    </recommendedName>
</protein>
<name>A0AAN7MIZ4_TRANT</name>
<feature type="region of interest" description="Disordered" evidence="2">
    <location>
        <begin position="398"/>
        <end position="419"/>
    </location>
</feature>
<feature type="compositionally biased region" description="Basic and acidic residues" evidence="2">
    <location>
        <begin position="28"/>
        <end position="42"/>
    </location>
</feature>
<dbReference type="Proteomes" id="UP001346149">
    <property type="component" value="Unassembled WGS sequence"/>
</dbReference>
<feature type="compositionally biased region" description="Polar residues" evidence="2">
    <location>
        <begin position="197"/>
        <end position="223"/>
    </location>
</feature>
<feature type="region of interest" description="Disordered" evidence="2">
    <location>
        <begin position="81"/>
        <end position="119"/>
    </location>
</feature>
<evidence type="ECO:0008006" key="5">
    <source>
        <dbReference type="Google" id="ProtNLM"/>
    </source>
</evidence>
<evidence type="ECO:0000313" key="4">
    <source>
        <dbReference type="Proteomes" id="UP001346149"/>
    </source>
</evidence>
<gene>
    <name evidence="3" type="ORF">SAY86_025427</name>
</gene>
<organism evidence="3 4">
    <name type="scientific">Trapa natans</name>
    <name type="common">Water chestnut</name>
    <dbReference type="NCBI Taxonomy" id="22666"/>
    <lineage>
        <taxon>Eukaryota</taxon>
        <taxon>Viridiplantae</taxon>
        <taxon>Streptophyta</taxon>
        <taxon>Embryophyta</taxon>
        <taxon>Tracheophyta</taxon>
        <taxon>Spermatophyta</taxon>
        <taxon>Magnoliopsida</taxon>
        <taxon>eudicotyledons</taxon>
        <taxon>Gunneridae</taxon>
        <taxon>Pentapetalae</taxon>
        <taxon>rosids</taxon>
        <taxon>malvids</taxon>
        <taxon>Myrtales</taxon>
        <taxon>Lythraceae</taxon>
        <taxon>Trapa</taxon>
    </lineage>
</organism>
<dbReference type="PANTHER" id="PTHR33476:SF4">
    <property type="entry name" value="POLAR LOCALIZATION DURING ASYMMETRIC DIVISION AND PROTEIN"/>
    <property type="match status" value="1"/>
</dbReference>
<keyword evidence="1" id="KW-0175">Coiled coil</keyword>
<feature type="region of interest" description="Disordered" evidence="2">
    <location>
        <begin position="195"/>
        <end position="229"/>
    </location>
</feature>
<dbReference type="GO" id="GO:0008356">
    <property type="term" value="P:asymmetric cell division"/>
    <property type="evidence" value="ECO:0007669"/>
    <property type="project" value="InterPro"/>
</dbReference>
<reference evidence="3 4" key="1">
    <citation type="journal article" date="2023" name="Hortic Res">
        <title>Pangenome of water caltrop reveals structural variations and asymmetric subgenome divergence after allopolyploidization.</title>
        <authorList>
            <person name="Zhang X."/>
            <person name="Chen Y."/>
            <person name="Wang L."/>
            <person name="Yuan Y."/>
            <person name="Fang M."/>
            <person name="Shi L."/>
            <person name="Lu R."/>
            <person name="Comes H.P."/>
            <person name="Ma Y."/>
            <person name="Chen Y."/>
            <person name="Huang G."/>
            <person name="Zhou Y."/>
            <person name="Zheng Z."/>
            <person name="Qiu Y."/>
        </authorList>
    </citation>
    <scope>NUCLEOTIDE SEQUENCE [LARGE SCALE GENOMIC DNA]</scope>
    <source>
        <strain evidence="3">F231</strain>
    </source>
</reference>
<accession>A0AAN7MIZ4</accession>
<proteinExistence type="predicted"/>
<sequence>MWQVLLAAAVAGSTGLIAKHLFSPPTEPSKHLDSDRAPHQEAEEPPTPLATITDPNASECDGNFSKSEEIFRFSSSGSASARSKCSKKKLGSGSRNRAGKEACADESDGNDRSLRGKSGKKVFISLKKRKTGKNVTPRCGSHSSKESSLFNYGLGVGVMYMMSAGKAEISKLNTAMDETAKVIKELKTELHRRKTSKILQDSSSSIETHVSSGRPVGNQSGQANKLKLNTEPNDIKMSLLPAIDDGEYASSVLTDEPERELMGKIQLEAELESELEKLHWSIGETSSETHPYLGEAAAPYSLDHEAGHEIPGFHQYGVLPSELNQKLSQLLIKQQESQITELEAELNSTQSKLLEKESELRAFKDCVRQLSAFSLSNGLGNDDETGAHDVEEWTANWDYGGSDAESKRRTVGMKRPMDH</sequence>